<keyword evidence="4" id="KW-1185">Reference proteome</keyword>
<accession>A0A1W1XKL1</accession>
<dbReference type="InterPro" id="IPR013766">
    <property type="entry name" value="Thioredoxin_domain"/>
</dbReference>
<gene>
    <name evidence="3" type="ORF">SAMN02745857_01907</name>
</gene>
<keyword evidence="3" id="KW-0413">Isomerase</keyword>
<dbReference type="OrthoDB" id="9811352at2"/>
<keyword evidence="1" id="KW-0732">Signal</keyword>
<dbReference type="RefSeq" id="WP_084090557.1">
    <property type="nucleotide sequence ID" value="NZ_FWXD01000009.1"/>
</dbReference>
<dbReference type="GO" id="GO:0016491">
    <property type="term" value="F:oxidoreductase activity"/>
    <property type="evidence" value="ECO:0007669"/>
    <property type="project" value="InterPro"/>
</dbReference>
<dbReference type="Pfam" id="PF00578">
    <property type="entry name" value="AhpC-TSA"/>
    <property type="match status" value="1"/>
</dbReference>
<dbReference type="InterPro" id="IPR050553">
    <property type="entry name" value="Thioredoxin_ResA/DsbE_sf"/>
</dbReference>
<evidence type="ECO:0000313" key="4">
    <source>
        <dbReference type="Proteomes" id="UP000192761"/>
    </source>
</evidence>
<dbReference type="SUPFAM" id="SSF52833">
    <property type="entry name" value="Thioredoxin-like"/>
    <property type="match status" value="1"/>
</dbReference>
<name>A0A1W1XKL1_9NEIS</name>
<dbReference type="PANTHER" id="PTHR42852:SF13">
    <property type="entry name" value="PROTEIN DIPZ"/>
    <property type="match status" value="1"/>
</dbReference>
<evidence type="ECO:0000256" key="1">
    <source>
        <dbReference type="SAM" id="SignalP"/>
    </source>
</evidence>
<dbReference type="EMBL" id="FWXD01000009">
    <property type="protein sequence ID" value="SMC24455.1"/>
    <property type="molecule type" value="Genomic_DNA"/>
</dbReference>
<dbReference type="GO" id="GO:0016853">
    <property type="term" value="F:isomerase activity"/>
    <property type="evidence" value="ECO:0007669"/>
    <property type="project" value="UniProtKB-KW"/>
</dbReference>
<dbReference type="STRING" id="1121001.SAMN02745857_01907"/>
<feature type="domain" description="Thioredoxin" evidence="2">
    <location>
        <begin position="20"/>
        <end position="158"/>
    </location>
</feature>
<dbReference type="PROSITE" id="PS51352">
    <property type="entry name" value="THIOREDOXIN_2"/>
    <property type="match status" value="1"/>
</dbReference>
<protein>
    <submittedName>
        <fullName evidence="3">Thiol-disulfide isomerase or thioredoxin</fullName>
    </submittedName>
</protein>
<evidence type="ECO:0000259" key="2">
    <source>
        <dbReference type="PROSITE" id="PS51352"/>
    </source>
</evidence>
<dbReference type="PANTHER" id="PTHR42852">
    <property type="entry name" value="THIOL:DISULFIDE INTERCHANGE PROTEIN DSBE"/>
    <property type="match status" value="1"/>
</dbReference>
<dbReference type="Proteomes" id="UP000192761">
    <property type="component" value="Unassembled WGS sequence"/>
</dbReference>
<feature type="chain" id="PRO_5010744443" evidence="1">
    <location>
        <begin position="23"/>
        <end position="158"/>
    </location>
</feature>
<dbReference type="CDD" id="cd02966">
    <property type="entry name" value="TlpA_like_family"/>
    <property type="match status" value="1"/>
</dbReference>
<sequence>MRILPALLLVTATVCAAPTVLAAKTFFDASLNDLDGKKQSLAKYRGKPLVVNYWATWCSPCREEIPEFVALAKKYGKVQFVGIAIDDAKVVGQFARDYKINYPLLADETDAFTLIQQEGNQSGGLPYTVIYDSQGNKVSTKLGRMKGEVLEAVLKTLK</sequence>
<reference evidence="3 4" key="1">
    <citation type="submission" date="2017-04" db="EMBL/GenBank/DDBJ databases">
        <authorList>
            <person name="Afonso C.L."/>
            <person name="Miller P.J."/>
            <person name="Scott M.A."/>
            <person name="Spackman E."/>
            <person name="Goraichik I."/>
            <person name="Dimitrov K.M."/>
            <person name="Suarez D.L."/>
            <person name="Swayne D.E."/>
        </authorList>
    </citation>
    <scope>NUCLEOTIDE SEQUENCE [LARGE SCALE GENOMIC DNA]</scope>
    <source>
        <strain evidence="3 4">DSM 23236</strain>
    </source>
</reference>
<organism evidence="3 4">
    <name type="scientific">Andreprevotia lacus DSM 23236</name>
    <dbReference type="NCBI Taxonomy" id="1121001"/>
    <lineage>
        <taxon>Bacteria</taxon>
        <taxon>Pseudomonadati</taxon>
        <taxon>Pseudomonadota</taxon>
        <taxon>Betaproteobacteria</taxon>
        <taxon>Neisseriales</taxon>
        <taxon>Chitinibacteraceae</taxon>
        <taxon>Andreprevotia</taxon>
    </lineage>
</organism>
<dbReference type="InterPro" id="IPR000866">
    <property type="entry name" value="AhpC/TSA"/>
</dbReference>
<dbReference type="InterPro" id="IPR036249">
    <property type="entry name" value="Thioredoxin-like_sf"/>
</dbReference>
<dbReference type="Gene3D" id="3.40.30.10">
    <property type="entry name" value="Glutaredoxin"/>
    <property type="match status" value="1"/>
</dbReference>
<proteinExistence type="predicted"/>
<dbReference type="GO" id="GO:0016209">
    <property type="term" value="F:antioxidant activity"/>
    <property type="evidence" value="ECO:0007669"/>
    <property type="project" value="InterPro"/>
</dbReference>
<evidence type="ECO:0000313" key="3">
    <source>
        <dbReference type="EMBL" id="SMC24455.1"/>
    </source>
</evidence>
<feature type="signal peptide" evidence="1">
    <location>
        <begin position="1"/>
        <end position="22"/>
    </location>
</feature>
<dbReference type="AlphaFoldDB" id="A0A1W1XKL1"/>